<evidence type="ECO:0000313" key="2">
    <source>
        <dbReference type="EMBL" id="KAH9384761.1"/>
    </source>
</evidence>
<proteinExistence type="predicted"/>
<evidence type="ECO:0000313" key="3">
    <source>
        <dbReference type="Proteomes" id="UP000821853"/>
    </source>
</evidence>
<name>A0A9J6HCP6_HAELO</name>
<feature type="compositionally biased region" description="Low complexity" evidence="1">
    <location>
        <begin position="31"/>
        <end position="41"/>
    </location>
</feature>
<accession>A0A9J6HCP6</accession>
<sequence>MDVTSPHEVAPEASSFVVPSQIQLPDDVDDMNQQSSDQQSCSKEDDDNNIAPWIKITRRAQRKKQTGDETKQELQQQAKATSSSENDYKMMIRPRNGLALRKISPYTLACSILHEAKLTRLGETGTILITFTGKKVPFFVYIRGAEPRGFLYKRTHAFCHLCNRSQSRYAHCKRCGLLRQKDVPHHCQPMCAVCGGEHVTASRDQWEEKATRGHQGSPNKPGVKIPLQIQSTRQGEKQDPIQVQVLRGNAFRQAKIC</sequence>
<protein>
    <submittedName>
        <fullName evidence="2">Uncharacterized protein</fullName>
    </submittedName>
</protein>
<feature type="compositionally biased region" description="Polar residues" evidence="1">
    <location>
        <begin position="73"/>
        <end position="85"/>
    </location>
</feature>
<dbReference type="VEuPathDB" id="VectorBase:HLOH_060344"/>
<gene>
    <name evidence="2" type="ORF">HPB48_026774</name>
</gene>
<dbReference type="AlphaFoldDB" id="A0A9J6HCP6"/>
<feature type="region of interest" description="Disordered" evidence="1">
    <location>
        <begin position="26"/>
        <end position="86"/>
    </location>
</feature>
<comment type="caution">
    <text evidence="2">The sequence shown here is derived from an EMBL/GenBank/DDBJ whole genome shotgun (WGS) entry which is preliminary data.</text>
</comment>
<reference evidence="2 3" key="1">
    <citation type="journal article" date="2020" name="Cell">
        <title>Large-Scale Comparative Analyses of Tick Genomes Elucidate Their Genetic Diversity and Vector Capacities.</title>
        <authorList>
            <consortium name="Tick Genome and Microbiome Consortium (TIGMIC)"/>
            <person name="Jia N."/>
            <person name="Wang J."/>
            <person name="Shi W."/>
            <person name="Du L."/>
            <person name="Sun Y."/>
            <person name="Zhan W."/>
            <person name="Jiang J.F."/>
            <person name="Wang Q."/>
            <person name="Zhang B."/>
            <person name="Ji P."/>
            <person name="Bell-Sakyi L."/>
            <person name="Cui X.M."/>
            <person name="Yuan T.T."/>
            <person name="Jiang B.G."/>
            <person name="Yang W.F."/>
            <person name="Lam T.T."/>
            <person name="Chang Q.C."/>
            <person name="Ding S.J."/>
            <person name="Wang X.J."/>
            <person name="Zhu J.G."/>
            <person name="Ruan X.D."/>
            <person name="Zhao L."/>
            <person name="Wei J.T."/>
            <person name="Ye R.Z."/>
            <person name="Que T.C."/>
            <person name="Du C.H."/>
            <person name="Zhou Y.H."/>
            <person name="Cheng J.X."/>
            <person name="Dai P.F."/>
            <person name="Guo W.B."/>
            <person name="Han X.H."/>
            <person name="Huang E.J."/>
            <person name="Li L.F."/>
            <person name="Wei W."/>
            <person name="Gao Y.C."/>
            <person name="Liu J.Z."/>
            <person name="Shao H.Z."/>
            <person name="Wang X."/>
            <person name="Wang C.C."/>
            <person name="Yang T.C."/>
            <person name="Huo Q.B."/>
            <person name="Li W."/>
            <person name="Chen H.Y."/>
            <person name="Chen S.E."/>
            <person name="Zhou L.G."/>
            <person name="Ni X.B."/>
            <person name="Tian J.H."/>
            <person name="Sheng Y."/>
            <person name="Liu T."/>
            <person name="Pan Y.S."/>
            <person name="Xia L.Y."/>
            <person name="Li J."/>
            <person name="Zhao F."/>
            <person name="Cao W.C."/>
        </authorList>
    </citation>
    <scope>NUCLEOTIDE SEQUENCE [LARGE SCALE GENOMIC DNA]</scope>
    <source>
        <strain evidence="2">HaeL-2018</strain>
    </source>
</reference>
<dbReference type="EMBL" id="JABSTR010003067">
    <property type="protein sequence ID" value="KAH9384761.1"/>
    <property type="molecule type" value="Genomic_DNA"/>
</dbReference>
<dbReference type="Proteomes" id="UP000821853">
    <property type="component" value="Unassembled WGS sequence"/>
</dbReference>
<organism evidence="2 3">
    <name type="scientific">Haemaphysalis longicornis</name>
    <name type="common">Bush tick</name>
    <dbReference type="NCBI Taxonomy" id="44386"/>
    <lineage>
        <taxon>Eukaryota</taxon>
        <taxon>Metazoa</taxon>
        <taxon>Ecdysozoa</taxon>
        <taxon>Arthropoda</taxon>
        <taxon>Chelicerata</taxon>
        <taxon>Arachnida</taxon>
        <taxon>Acari</taxon>
        <taxon>Parasitiformes</taxon>
        <taxon>Ixodida</taxon>
        <taxon>Ixodoidea</taxon>
        <taxon>Ixodidae</taxon>
        <taxon>Haemaphysalinae</taxon>
        <taxon>Haemaphysalis</taxon>
    </lineage>
</organism>
<evidence type="ECO:0000256" key="1">
    <source>
        <dbReference type="SAM" id="MobiDB-lite"/>
    </source>
</evidence>
<keyword evidence="3" id="KW-1185">Reference proteome</keyword>